<dbReference type="EMBL" id="JBHSAF010000006">
    <property type="protein sequence ID" value="MFC3913103.1"/>
    <property type="molecule type" value="Genomic_DNA"/>
</dbReference>
<accession>A0ABV8CM22</accession>
<dbReference type="NCBIfam" id="TIGR00726">
    <property type="entry name" value="peptidoglycan editing factor PgeF"/>
    <property type="match status" value="1"/>
</dbReference>
<comment type="caution">
    <text evidence="11">The sequence shown here is derived from an EMBL/GenBank/DDBJ whole genome shotgun (WGS) entry which is preliminary data.</text>
</comment>
<keyword evidence="3" id="KW-0808">Transferase</keyword>
<dbReference type="SUPFAM" id="SSF64438">
    <property type="entry name" value="CNF1/YfiH-like putative cysteine hydrolases"/>
    <property type="match status" value="1"/>
</dbReference>
<dbReference type="PANTHER" id="PTHR30616">
    <property type="entry name" value="UNCHARACTERIZED PROTEIN YFIH"/>
    <property type="match status" value="1"/>
</dbReference>
<dbReference type="Pfam" id="PF02578">
    <property type="entry name" value="Cu-oxidase_4"/>
    <property type="match status" value="1"/>
</dbReference>
<evidence type="ECO:0000256" key="1">
    <source>
        <dbReference type="ARBA" id="ARBA00000553"/>
    </source>
</evidence>
<comment type="catalytic activity">
    <reaction evidence="8">
        <text>adenosine + phosphate = alpha-D-ribose 1-phosphate + adenine</text>
        <dbReference type="Rhea" id="RHEA:27642"/>
        <dbReference type="ChEBI" id="CHEBI:16335"/>
        <dbReference type="ChEBI" id="CHEBI:16708"/>
        <dbReference type="ChEBI" id="CHEBI:43474"/>
        <dbReference type="ChEBI" id="CHEBI:57720"/>
        <dbReference type="EC" id="2.4.2.1"/>
    </reaction>
    <physiologicalReaction direction="left-to-right" evidence="8">
        <dbReference type="Rhea" id="RHEA:27643"/>
    </physiologicalReaction>
</comment>
<comment type="catalytic activity">
    <reaction evidence="7">
        <text>adenosine + H2O + H(+) = inosine + NH4(+)</text>
        <dbReference type="Rhea" id="RHEA:24408"/>
        <dbReference type="ChEBI" id="CHEBI:15377"/>
        <dbReference type="ChEBI" id="CHEBI:15378"/>
        <dbReference type="ChEBI" id="CHEBI:16335"/>
        <dbReference type="ChEBI" id="CHEBI:17596"/>
        <dbReference type="ChEBI" id="CHEBI:28938"/>
        <dbReference type="EC" id="3.5.4.4"/>
    </reaction>
    <physiologicalReaction direction="left-to-right" evidence="7">
        <dbReference type="Rhea" id="RHEA:24409"/>
    </physiologicalReaction>
</comment>
<evidence type="ECO:0000256" key="9">
    <source>
        <dbReference type="ARBA" id="ARBA00049893"/>
    </source>
</evidence>
<evidence type="ECO:0000313" key="12">
    <source>
        <dbReference type="Proteomes" id="UP001595692"/>
    </source>
</evidence>
<comment type="catalytic activity">
    <reaction evidence="9">
        <text>S-methyl-5'-thioadenosine + phosphate = 5-(methylsulfanyl)-alpha-D-ribose 1-phosphate + adenine</text>
        <dbReference type="Rhea" id="RHEA:11852"/>
        <dbReference type="ChEBI" id="CHEBI:16708"/>
        <dbReference type="ChEBI" id="CHEBI:17509"/>
        <dbReference type="ChEBI" id="CHEBI:43474"/>
        <dbReference type="ChEBI" id="CHEBI:58533"/>
        <dbReference type="EC" id="2.4.2.28"/>
    </reaction>
    <physiologicalReaction direction="left-to-right" evidence="9">
        <dbReference type="Rhea" id="RHEA:11853"/>
    </physiologicalReaction>
</comment>
<evidence type="ECO:0000313" key="11">
    <source>
        <dbReference type="EMBL" id="MFC3913103.1"/>
    </source>
</evidence>
<comment type="similarity">
    <text evidence="2 10">Belongs to the purine nucleoside phosphorylase YfiH/LACC1 family.</text>
</comment>
<keyword evidence="4" id="KW-0479">Metal-binding</keyword>
<evidence type="ECO:0000256" key="10">
    <source>
        <dbReference type="RuleBase" id="RU361274"/>
    </source>
</evidence>
<reference evidence="12" key="1">
    <citation type="journal article" date="2019" name="Int. J. Syst. Evol. Microbiol.">
        <title>The Global Catalogue of Microorganisms (GCM) 10K type strain sequencing project: providing services to taxonomists for standard genome sequencing and annotation.</title>
        <authorList>
            <consortium name="The Broad Institute Genomics Platform"/>
            <consortium name="The Broad Institute Genome Sequencing Center for Infectious Disease"/>
            <person name="Wu L."/>
            <person name="Ma J."/>
        </authorList>
    </citation>
    <scope>NUCLEOTIDE SEQUENCE [LARGE SCALE GENOMIC DNA]</scope>
    <source>
        <strain evidence="12">CCUG 54939</strain>
    </source>
</reference>
<dbReference type="PANTHER" id="PTHR30616:SF2">
    <property type="entry name" value="PURINE NUCLEOSIDE PHOSPHORYLASE LACC1"/>
    <property type="match status" value="1"/>
</dbReference>
<evidence type="ECO:0000256" key="8">
    <source>
        <dbReference type="ARBA" id="ARBA00048968"/>
    </source>
</evidence>
<sequence length="246" mass="26292">MDLIIPDWPAPDVVQACFTTRAGGVSQGVYAGLNVGAHVGDELAAVANNRQQLQHHLQLAQMPLWLNQVHGTDVYELLAGAYPVPPPTADAAVCRVRGAALSVMTADCLPVLFCDTEGRVVASAHAGWRGLCHGVLEKTVTSMAVEPAAILAWLGPAIGPEAFEVGDDVRQAFVGVDSSASTAFVALGGGKWLANLYLLARQRLNRIGVQRIYGGDLCTYSDRSRFYSYRRDGQTGRMTGLIWLAS</sequence>
<dbReference type="RefSeq" id="WP_377151340.1">
    <property type="nucleotide sequence ID" value="NZ_JBHSAF010000006.1"/>
</dbReference>
<gene>
    <name evidence="11" type="primary">pgeF</name>
    <name evidence="11" type="ORF">ACFOSS_06425</name>
</gene>
<dbReference type="InterPro" id="IPR038371">
    <property type="entry name" value="Cu_polyphenol_OxRdtase_sf"/>
</dbReference>
<proteinExistence type="inferred from homology"/>
<comment type="catalytic activity">
    <reaction evidence="1">
        <text>inosine + phosphate = alpha-D-ribose 1-phosphate + hypoxanthine</text>
        <dbReference type="Rhea" id="RHEA:27646"/>
        <dbReference type="ChEBI" id="CHEBI:17368"/>
        <dbReference type="ChEBI" id="CHEBI:17596"/>
        <dbReference type="ChEBI" id="CHEBI:43474"/>
        <dbReference type="ChEBI" id="CHEBI:57720"/>
        <dbReference type="EC" id="2.4.2.1"/>
    </reaction>
    <physiologicalReaction direction="left-to-right" evidence="1">
        <dbReference type="Rhea" id="RHEA:27647"/>
    </physiologicalReaction>
</comment>
<dbReference type="Proteomes" id="UP001595692">
    <property type="component" value="Unassembled WGS sequence"/>
</dbReference>
<evidence type="ECO:0000256" key="6">
    <source>
        <dbReference type="ARBA" id="ARBA00022833"/>
    </source>
</evidence>
<dbReference type="Gene3D" id="3.60.140.10">
    <property type="entry name" value="CNF1/YfiH-like putative cysteine hydrolases"/>
    <property type="match status" value="1"/>
</dbReference>
<keyword evidence="12" id="KW-1185">Reference proteome</keyword>
<dbReference type="CDD" id="cd16833">
    <property type="entry name" value="YfiH"/>
    <property type="match status" value="1"/>
</dbReference>
<protein>
    <recommendedName>
        <fullName evidence="10">Purine nucleoside phosphorylase</fullName>
    </recommendedName>
</protein>
<name>A0ABV8CM22_9GAMM</name>
<dbReference type="InterPro" id="IPR003730">
    <property type="entry name" value="Cu_polyphenol_OxRdtase"/>
</dbReference>
<keyword evidence="6" id="KW-0862">Zinc</keyword>
<evidence type="ECO:0000256" key="5">
    <source>
        <dbReference type="ARBA" id="ARBA00022801"/>
    </source>
</evidence>
<dbReference type="InterPro" id="IPR011324">
    <property type="entry name" value="Cytotoxic_necrot_fac-like_cat"/>
</dbReference>
<evidence type="ECO:0000256" key="3">
    <source>
        <dbReference type="ARBA" id="ARBA00022679"/>
    </source>
</evidence>
<evidence type="ECO:0000256" key="4">
    <source>
        <dbReference type="ARBA" id="ARBA00022723"/>
    </source>
</evidence>
<keyword evidence="5" id="KW-0378">Hydrolase</keyword>
<organism evidence="11 12">
    <name type="scientific">Pseudaeromonas sharmana</name>
    <dbReference type="NCBI Taxonomy" id="328412"/>
    <lineage>
        <taxon>Bacteria</taxon>
        <taxon>Pseudomonadati</taxon>
        <taxon>Pseudomonadota</taxon>
        <taxon>Gammaproteobacteria</taxon>
        <taxon>Aeromonadales</taxon>
        <taxon>Aeromonadaceae</taxon>
        <taxon>Pseudaeromonas</taxon>
    </lineage>
</organism>
<evidence type="ECO:0000256" key="2">
    <source>
        <dbReference type="ARBA" id="ARBA00007353"/>
    </source>
</evidence>
<evidence type="ECO:0000256" key="7">
    <source>
        <dbReference type="ARBA" id="ARBA00047989"/>
    </source>
</evidence>